<evidence type="ECO:0000259" key="4">
    <source>
        <dbReference type="Pfam" id="PF22910"/>
    </source>
</evidence>
<keyword evidence="6" id="KW-1185">Reference proteome</keyword>
<dbReference type="Pfam" id="PF11331">
    <property type="entry name" value="Zn_ribbon_12"/>
    <property type="match status" value="1"/>
</dbReference>
<dbReference type="EMBL" id="JAUIZM010000009">
    <property type="protein sequence ID" value="KAK1364253.1"/>
    <property type="molecule type" value="Genomic_DNA"/>
</dbReference>
<dbReference type="InterPro" id="IPR040244">
    <property type="entry name" value="EDR4-like"/>
</dbReference>
<dbReference type="AlphaFoldDB" id="A0AAD8HCW6"/>
<evidence type="ECO:0000256" key="2">
    <source>
        <dbReference type="SAM" id="MobiDB-lite"/>
    </source>
</evidence>
<dbReference type="GO" id="GO:1900150">
    <property type="term" value="P:regulation of defense response to fungus"/>
    <property type="evidence" value="ECO:0007669"/>
    <property type="project" value="InterPro"/>
</dbReference>
<accession>A0AAD8HCW6</accession>
<reference evidence="5" key="1">
    <citation type="submission" date="2023-02" db="EMBL/GenBank/DDBJ databases">
        <title>Genome of toxic invasive species Heracleum sosnowskyi carries increased number of genes despite the absence of recent whole-genome duplications.</title>
        <authorList>
            <person name="Schelkunov M."/>
            <person name="Shtratnikova V."/>
            <person name="Makarenko M."/>
            <person name="Klepikova A."/>
            <person name="Omelchenko D."/>
            <person name="Novikova G."/>
            <person name="Obukhova E."/>
            <person name="Bogdanov V."/>
            <person name="Penin A."/>
            <person name="Logacheva M."/>
        </authorList>
    </citation>
    <scope>NUCLEOTIDE SEQUENCE</scope>
    <source>
        <strain evidence="5">Hsosn_3</strain>
        <tissue evidence="5">Leaf</tissue>
    </source>
</reference>
<feature type="coiled-coil region" evidence="1">
    <location>
        <begin position="198"/>
        <end position="225"/>
    </location>
</feature>
<evidence type="ECO:0000313" key="5">
    <source>
        <dbReference type="EMBL" id="KAK1364253.1"/>
    </source>
</evidence>
<feature type="region of interest" description="Disordered" evidence="2">
    <location>
        <begin position="245"/>
        <end position="270"/>
    </location>
</feature>
<feature type="region of interest" description="Disordered" evidence="2">
    <location>
        <begin position="391"/>
        <end position="419"/>
    </location>
</feature>
<feature type="domain" description="Probable zinc-ribbon" evidence="3">
    <location>
        <begin position="467"/>
        <end position="510"/>
    </location>
</feature>
<dbReference type="Proteomes" id="UP001237642">
    <property type="component" value="Unassembled WGS sequence"/>
</dbReference>
<comment type="caution">
    <text evidence="5">The sequence shown here is derived from an EMBL/GenBank/DDBJ whole genome shotgun (WGS) entry which is preliminary data.</text>
</comment>
<evidence type="ECO:0000313" key="6">
    <source>
        <dbReference type="Proteomes" id="UP001237642"/>
    </source>
</evidence>
<feature type="compositionally biased region" description="Polar residues" evidence="2">
    <location>
        <begin position="587"/>
        <end position="600"/>
    </location>
</feature>
<feature type="domain" description="Enhanced disease resistance 4-like N-terminal" evidence="4">
    <location>
        <begin position="6"/>
        <end position="35"/>
    </location>
</feature>
<name>A0AAD8HCW6_9APIA</name>
<reference evidence="5" key="2">
    <citation type="submission" date="2023-05" db="EMBL/GenBank/DDBJ databases">
        <authorList>
            <person name="Schelkunov M.I."/>
        </authorList>
    </citation>
    <scope>NUCLEOTIDE SEQUENCE</scope>
    <source>
        <strain evidence="5">Hsosn_3</strain>
        <tissue evidence="5">Leaf</tissue>
    </source>
</reference>
<protein>
    <submittedName>
        <fullName evidence="5">Protein ENHANCED DISEASE RESISTANCE 4</fullName>
    </submittedName>
</protein>
<gene>
    <name evidence="5" type="ORF">POM88_039814</name>
</gene>
<dbReference type="InterPro" id="IPR021480">
    <property type="entry name" value="Zinc_ribbon_12"/>
</dbReference>
<feature type="region of interest" description="Disordered" evidence="2">
    <location>
        <begin position="548"/>
        <end position="620"/>
    </location>
</feature>
<evidence type="ECO:0000259" key="3">
    <source>
        <dbReference type="Pfam" id="PF11331"/>
    </source>
</evidence>
<feature type="region of interest" description="Disordered" evidence="2">
    <location>
        <begin position="676"/>
        <end position="700"/>
    </location>
</feature>
<dbReference type="InterPro" id="IPR055126">
    <property type="entry name" value="EDR4-like_N"/>
</dbReference>
<dbReference type="Pfam" id="PF22910">
    <property type="entry name" value="EDR4-like_1st"/>
    <property type="match status" value="1"/>
</dbReference>
<dbReference type="PANTHER" id="PTHR31105:SF58">
    <property type="entry name" value="G-LIKE PROTEIN, PUTATIVE (DUF3133)-RELATED"/>
    <property type="match status" value="1"/>
</dbReference>
<proteinExistence type="predicted"/>
<evidence type="ECO:0000256" key="1">
    <source>
        <dbReference type="SAM" id="Coils"/>
    </source>
</evidence>
<sequence length="865" mass="96624">MSEQRHVRLVRCPNCNNLLSDYSVFQCAACGFVLRVKDNNFEVDGVSGDFLLGDDGSIDDVRSNGSFASMNRRMEISDEMHERHVYSSRGRGDRRSFEYEGGMDENVAGSSKEFGGSRYGVGLGYGSHRSDRRFDQRSGERGENEYFRGTQRGDVGRVRYSSSVHSYEGPSDLGRNYDYVETAQFVKSRSDFAEFKKVDYVEQEKAEILRKLNELKDQLSRIDVASKPKEKVPTDRTVFHRDAYSNPEIWSSDQSGGQKRTSMQYSGSDKYVAGPSHTSHYNEPLSYMDSREMVARKFYPTMHTPNQIQEFEDPSRAPVLRGPSYGVRPPSPQQYPHPYHSAQYVNGDMATLNTIKPYSHNINMHTPSCSCLQCYNKHPQVLPTITSSAYGDRRYLDDPNNPMSYPRDKPSALGPQDYDSRFMNLPQRNSRNLQWSNDQNLGVGVSDQQRYPKVAPSSGGRRCYPIAGGAPLFACCSCFELLQLPGKFLYTQKSQKKIRCAACSTLIFVEVADKKLILSLYEEAKKIPATDDDSSDNSASSTYDIHLADRKQVSASPEKVLSSNQSAGAKSEHSTSSLTSEDEDNKNTLSSTNIQSNSAELPTEAIPPRPPSGSPLKDHIDYSNRYTLANQSENESKNDLSEQQMKMPAKVISRQNSGRDSAAATELDISSNEYFNTGTSIESGDISREEDKTRAKKGSPFFPDIIRESFQDRSGDSFEDEITNVTVNGNPIPNRLVKKAEKFAGLIQPGEYWYDSRAGFWGVVGGPCLGIIPPSIEEFNFPMPKTCAGGDTGVFVNGRELHQKDLKLLGKRGLPTYTDRSYIIEISGRVLDEESGEELNSLGKLAPTVEKTKQGFGMRTPRSAR</sequence>
<feature type="compositionally biased region" description="Polar residues" evidence="2">
    <location>
        <begin position="561"/>
        <end position="579"/>
    </location>
</feature>
<feature type="compositionally biased region" description="Polar residues" evidence="2">
    <location>
        <begin position="248"/>
        <end position="267"/>
    </location>
</feature>
<dbReference type="PANTHER" id="PTHR31105">
    <property type="entry name" value="EXTRA-LARGE G-PROTEIN-LIKE"/>
    <property type="match status" value="1"/>
</dbReference>
<keyword evidence="1" id="KW-0175">Coiled coil</keyword>
<organism evidence="5 6">
    <name type="scientific">Heracleum sosnowskyi</name>
    <dbReference type="NCBI Taxonomy" id="360622"/>
    <lineage>
        <taxon>Eukaryota</taxon>
        <taxon>Viridiplantae</taxon>
        <taxon>Streptophyta</taxon>
        <taxon>Embryophyta</taxon>
        <taxon>Tracheophyta</taxon>
        <taxon>Spermatophyta</taxon>
        <taxon>Magnoliopsida</taxon>
        <taxon>eudicotyledons</taxon>
        <taxon>Gunneridae</taxon>
        <taxon>Pentapetalae</taxon>
        <taxon>asterids</taxon>
        <taxon>campanulids</taxon>
        <taxon>Apiales</taxon>
        <taxon>Apiaceae</taxon>
        <taxon>Apioideae</taxon>
        <taxon>apioid superclade</taxon>
        <taxon>Tordylieae</taxon>
        <taxon>Tordyliinae</taxon>
        <taxon>Heracleum</taxon>
    </lineage>
</organism>